<name>A0A7J0C1W3_9ACTN</name>
<evidence type="ECO:0000313" key="2">
    <source>
        <dbReference type="Proteomes" id="UP000498980"/>
    </source>
</evidence>
<dbReference type="EMBL" id="BLWC01000001">
    <property type="protein sequence ID" value="GFM96492.1"/>
    <property type="molecule type" value="Genomic_DNA"/>
</dbReference>
<comment type="caution">
    <text evidence="1">The sequence shown here is derived from an EMBL/GenBank/DDBJ whole genome shotgun (WGS) entry which is preliminary data.</text>
</comment>
<proteinExistence type="predicted"/>
<sequence length="72" mass="7267">MSLVVMVRELKREVSSGGGRWVCAMGYPAARDTALTGCTCRSGAAGRFRRGAGAGTGGVGVLLVELGPGARV</sequence>
<reference evidence="1 2" key="1">
    <citation type="submission" date="2020-05" db="EMBL/GenBank/DDBJ databases">
        <title>Whole genome shotgun sequence of Streptomyces fulvorobeus NBRC 15897.</title>
        <authorList>
            <person name="Komaki H."/>
            <person name="Tamura T."/>
        </authorList>
    </citation>
    <scope>NUCLEOTIDE SEQUENCE [LARGE SCALE GENOMIC DNA]</scope>
    <source>
        <strain evidence="1 2">NBRC 15897</strain>
    </source>
</reference>
<dbReference type="Proteomes" id="UP000498980">
    <property type="component" value="Unassembled WGS sequence"/>
</dbReference>
<dbReference type="AlphaFoldDB" id="A0A7J0C1W3"/>
<organism evidence="1 2">
    <name type="scientific">Streptomyces fulvorobeus</name>
    <dbReference type="NCBI Taxonomy" id="284028"/>
    <lineage>
        <taxon>Bacteria</taxon>
        <taxon>Bacillati</taxon>
        <taxon>Actinomycetota</taxon>
        <taxon>Actinomycetes</taxon>
        <taxon>Kitasatosporales</taxon>
        <taxon>Streptomycetaceae</taxon>
        <taxon>Streptomyces</taxon>
    </lineage>
</organism>
<gene>
    <name evidence="1" type="ORF">Sfulv_13030</name>
</gene>
<evidence type="ECO:0000313" key="1">
    <source>
        <dbReference type="EMBL" id="GFM96492.1"/>
    </source>
</evidence>
<protein>
    <submittedName>
        <fullName evidence="1">Uncharacterized protein</fullName>
    </submittedName>
</protein>
<accession>A0A7J0C1W3</accession>
<keyword evidence="2" id="KW-1185">Reference proteome</keyword>